<dbReference type="Proteomes" id="UP000004995">
    <property type="component" value="Unassembled WGS sequence"/>
</dbReference>
<reference evidence="2" key="1">
    <citation type="journal article" date="2012" name="Nat. Biotechnol.">
        <title>Reference genome sequence of the model plant Setaria.</title>
        <authorList>
            <person name="Bennetzen J.L."/>
            <person name="Schmutz J."/>
            <person name="Wang H."/>
            <person name="Percifield R."/>
            <person name="Hawkins J."/>
            <person name="Pontaroli A.C."/>
            <person name="Estep M."/>
            <person name="Feng L."/>
            <person name="Vaughn J.N."/>
            <person name="Grimwood J."/>
            <person name="Jenkins J."/>
            <person name="Barry K."/>
            <person name="Lindquist E."/>
            <person name="Hellsten U."/>
            <person name="Deshpande S."/>
            <person name="Wang X."/>
            <person name="Wu X."/>
            <person name="Mitros T."/>
            <person name="Triplett J."/>
            <person name="Yang X."/>
            <person name="Ye C.Y."/>
            <person name="Mauro-Herrera M."/>
            <person name="Wang L."/>
            <person name="Li P."/>
            <person name="Sharma M."/>
            <person name="Sharma R."/>
            <person name="Ronald P.C."/>
            <person name="Panaud O."/>
            <person name="Kellogg E.A."/>
            <person name="Brutnell T.P."/>
            <person name="Doust A.N."/>
            <person name="Tuskan G.A."/>
            <person name="Rokhsar D."/>
            <person name="Devos K.M."/>
        </authorList>
    </citation>
    <scope>NUCLEOTIDE SEQUENCE [LARGE SCALE GENOMIC DNA]</scope>
    <source>
        <strain evidence="2">cv. Yugu1</strain>
    </source>
</reference>
<dbReference type="EnsemblPlants" id="KQL25223">
    <property type="protein sequence ID" value="KQL25223"/>
    <property type="gene ID" value="SETIT_033692mg"/>
</dbReference>
<dbReference type="EMBL" id="AGNK02001186">
    <property type="status" value="NOT_ANNOTATED_CDS"/>
    <property type="molecule type" value="Genomic_DNA"/>
</dbReference>
<evidence type="ECO:0000313" key="1">
    <source>
        <dbReference type="EnsemblPlants" id="KQL25223"/>
    </source>
</evidence>
<accession>K4A488</accession>
<protein>
    <submittedName>
        <fullName evidence="1">Uncharacterized protein</fullName>
    </submittedName>
</protein>
<reference evidence="1" key="2">
    <citation type="submission" date="2018-08" db="UniProtKB">
        <authorList>
            <consortium name="EnsemblPlants"/>
        </authorList>
    </citation>
    <scope>IDENTIFICATION</scope>
    <source>
        <strain evidence="1">Yugu1</strain>
    </source>
</reference>
<organism evidence="1 2">
    <name type="scientific">Setaria italica</name>
    <name type="common">Foxtail millet</name>
    <name type="synonym">Panicum italicum</name>
    <dbReference type="NCBI Taxonomy" id="4555"/>
    <lineage>
        <taxon>Eukaryota</taxon>
        <taxon>Viridiplantae</taxon>
        <taxon>Streptophyta</taxon>
        <taxon>Embryophyta</taxon>
        <taxon>Tracheophyta</taxon>
        <taxon>Spermatophyta</taxon>
        <taxon>Magnoliopsida</taxon>
        <taxon>Liliopsida</taxon>
        <taxon>Poales</taxon>
        <taxon>Poaceae</taxon>
        <taxon>PACMAD clade</taxon>
        <taxon>Panicoideae</taxon>
        <taxon>Panicodae</taxon>
        <taxon>Paniceae</taxon>
        <taxon>Cenchrinae</taxon>
        <taxon>Setaria</taxon>
    </lineage>
</organism>
<proteinExistence type="predicted"/>
<name>K4A488_SETIT</name>
<evidence type="ECO:0000313" key="2">
    <source>
        <dbReference type="Proteomes" id="UP000004995"/>
    </source>
</evidence>
<keyword evidence="2" id="KW-1185">Reference proteome</keyword>
<sequence length="52" mass="6142">MCVRVQKISLSIPVNRMDGRRLLRLNSTTYLTKFADAFFCLVTRTLPNMWTY</sequence>
<dbReference type="AlphaFoldDB" id="K4A488"/>
<dbReference type="HOGENOM" id="CLU_3090866_0_0_1"/>
<dbReference type="InParanoid" id="K4A488"/>
<dbReference type="Gramene" id="KQL25223">
    <property type="protein sequence ID" value="KQL25223"/>
    <property type="gene ID" value="SETIT_033692mg"/>
</dbReference>